<evidence type="ECO:0000313" key="2">
    <source>
        <dbReference type="EMBL" id="AMP88022.1"/>
    </source>
</evidence>
<gene>
    <name evidence="2" type="primary">orf102</name>
</gene>
<dbReference type="Gene3D" id="3.10.28.10">
    <property type="entry name" value="Homing endonucleases"/>
    <property type="match status" value="1"/>
</dbReference>
<keyword evidence="1" id="KW-0812">Transmembrane</keyword>
<dbReference type="SUPFAM" id="SSF55608">
    <property type="entry name" value="Homing endonucleases"/>
    <property type="match status" value="1"/>
</dbReference>
<accession>A0A1D6YD85</accession>
<dbReference type="AlphaFoldDB" id="A0A1D6YD85"/>
<sequence>MINGMVLGDGYLRIRQGCRDAQLDIKQKDRAFVFHIWDLLNSLGIVGSPPVEEKALLDLQGIADYLFLLYLYAALIYHTIPSMVYKQRAKKSRSFLLTLLNS</sequence>
<evidence type="ECO:0008006" key="3">
    <source>
        <dbReference type="Google" id="ProtNLM"/>
    </source>
</evidence>
<proteinExistence type="predicted"/>
<feature type="transmembrane region" description="Helical" evidence="1">
    <location>
        <begin position="65"/>
        <end position="85"/>
    </location>
</feature>
<keyword evidence="1" id="KW-1133">Transmembrane helix</keyword>
<geneLocation type="mitochondrion" evidence="2"/>
<organism evidence="2">
    <name type="scientific">Funneliformis mosseae</name>
    <name type="common">Endomycorrhizal fungus</name>
    <name type="synonym">Glomus mosseae</name>
    <dbReference type="NCBI Taxonomy" id="27381"/>
    <lineage>
        <taxon>Eukaryota</taxon>
        <taxon>Fungi</taxon>
        <taxon>Fungi incertae sedis</taxon>
        <taxon>Mucoromycota</taxon>
        <taxon>Glomeromycotina</taxon>
        <taxon>Glomeromycetes</taxon>
        <taxon>Glomerales</taxon>
        <taxon>Glomeraceae</taxon>
        <taxon>Funneliformis</taxon>
    </lineage>
</organism>
<name>A0A1D6YD85_FUNMO</name>
<keyword evidence="1" id="KW-0472">Membrane</keyword>
<evidence type="ECO:0000256" key="1">
    <source>
        <dbReference type="SAM" id="Phobius"/>
    </source>
</evidence>
<dbReference type="InterPro" id="IPR027434">
    <property type="entry name" value="Homing_endonucl"/>
</dbReference>
<protein>
    <recommendedName>
        <fullName evidence="3">LAGLIDADG homing endonuclease</fullName>
    </recommendedName>
</protein>
<reference evidence="2" key="1">
    <citation type="journal article" date="2016" name="Mycorrhiza">
        <title>The large (134.9 kb) mitochondrial genome of the glomeromycete Funneliformis mosseae.</title>
        <authorList>
            <person name="Nadimi M."/>
            <person name="Stefani F.O.P."/>
            <person name="Hijri M."/>
        </authorList>
    </citation>
    <scope>NUCLEOTIDE SEQUENCE</scope>
</reference>
<keyword evidence="2" id="KW-0496">Mitochondrion</keyword>
<dbReference type="EMBL" id="KT371477">
    <property type="protein sequence ID" value="AMP88022.1"/>
    <property type="molecule type" value="Genomic_DNA"/>
</dbReference>